<comment type="cofactor">
    <cofactor evidence="15">
        <name>Ca(2+)</name>
        <dbReference type="ChEBI" id="CHEBI:29108"/>
    </cofactor>
    <text evidence="15">Binds 1 Ca(2+) ion per subunit.</text>
</comment>
<evidence type="ECO:0000256" key="8">
    <source>
        <dbReference type="ARBA" id="ARBA00022729"/>
    </source>
</evidence>
<dbReference type="InterPro" id="IPR000209">
    <property type="entry name" value="Peptidase_S8/S53_dom"/>
</dbReference>
<evidence type="ECO:0000256" key="11">
    <source>
        <dbReference type="ARBA" id="ARBA00022837"/>
    </source>
</evidence>
<dbReference type="GO" id="GO:0006508">
    <property type="term" value="P:proteolysis"/>
    <property type="evidence" value="ECO:0007669"/>
    <property type="project" value="UniProtKB-KW"/>
</dbReference>
<protein>
    <recommendedName>
        <fullName evidence="4">tripeptidyl-peptidase II</fullName>
        <ecNumber evidence="4">3.4.14.10</ecNumber>
    </recommendedName>
</protein>
<feature type="active site" description="Charge relay system" evidence="15">
    <location>
        <position position="305"/>
    </location>
</feature>
<sequence>MRITPTFVHLVTFLSLSGICQAASVIHEKRSSLPIGWALAGRHNSAKTLPLRFGLKQSNMERLEEMLMDVSHPDSPNFGNHWSANQIADVFAPSSETVDVVHSWLADWGFAPSRISLSPTKAWIQVNATVKEAERLLQTEYQVYSHTSGADHIGCNAYHLPEHVAPHVDLVTPTIHFDAVLTKRGAPSGPLPAKKIGLPGVGIFPKTTGTISNIFDELENCDQFITPTCLRALYKLVYEPLAASKNSYAIVEYTPQAYLQSDLDLFNKNFSSFLVGKSPEAVFIDGGVIQTTNQSFGYNGESNLDLQYALNLVNPFDYKQPVTLYQVGDLPQGASFNNLLDALDGAYCTFEGGDDPSQDGIYPDTLPGGYTGKENCGTVKPANVISTSYGYNEADLSPAYTARQCAEYAKLGMMGVTVVYSSGDNGVAGNEGLCLNPDGSQTTDGKIFNPGFPSSCPYITSVGATQVNPGAKVTDPEGACEQVIYSGGGFSNYFAMPSYQKNAVESYLQKYKPTYPSSIWNSTGVSRAFPDVSANGANYVVAVDGKFARVFGTSASAPVVGSILTMINDARLAIGKKPIGFINPTIYSADFKLAFNDITGGGNQGCGTAGFTAVPGWDPVTGLGTPSFPKLLEKWLLLP</sequence>
<feature type="binding site" evidence="15">
    <location>
        <position position="598"/>
    </location>
    <ligand>
        <name>Ca(2+)</name>
        <dbReference type="ChEBI" id="CHEBI:29108"/>
    </ligand>
</feature>
<evidence type="ECO:0000256" key="16">
    <source>
        <dbReference type="SAM" id="SignalP"/>
    </source>
</evidence>
<dbReference type="GO" id="GO:0004252">
    <property type="term" value="F:serine-type endopeptidase activity"/>
    <property type="evidence" value="ECO:0007669"/>
    <property type="project" value="UniProtKB-UniRule"/>
</dbReference>
<keyword evidence="11 15" id="KW-0106">Calcium</keyword>
<reference evidence="18" key="1">
    <citation type="submission" date="2020-11" db="EMBL/GenBank/DDBJ databases">
        <authorList>
            <consortium name="DOE Joint Genome Institute"/>
            <person name="Ahrendt S."/>
            <person name="Riley R."/>
            <person name="Andreopoulos W."/>
            <person name="Labutti K."/>
            <person name="Pangilinan J."/>
            <person name="Ruiz-Duenas F.J."/>
            <person name="Barrasa J.M."/>
            <person name="Sanchez-Garcia M."/>
            <person name="Camarero S."/>
            <person name="Miyauchi S."/>
            <person name="Serrano A."/>
            <person name="Linde D."/>
            <person name="Babiker R."/>
            <person name="Drula E."/>
            <person name="Ayuso-Fernandez I."/>
            <person name="Pacheco R."/>
            <person name="Padilla G."/>
            <person name="Ferreira P."/>
            <person name="Barriuso J."/>
            <person name="Kellner H."/>
            <person name="Castanera R."/>
            <person name="Alfaro M."/>
            <person name="Ramirez L."/>
            <person name="Pisabarro A.G."/>
            <person name="Kuo A."/>
            <person name="Tritt A."/>
            <person name="Lipzen A."/>
            <person name="He G."/>
            <person name="Yan M."/>
            <person name="Ng V."/>
            <person name="Cullen D."/>
            <person name="Martin F."/>
            <person name="Rosso M.-N."/>
            <person name="Henrissat B."/>
            <person name="Hibbett D."/>
            <person name="Martinez A.T."/>
            <person name="Grigoriev I.V."/>
        </authorList>
    </citation>
    <scope>NUCLEOTIDE SEQUENCE</scope>
    <source>
        <strain evidence="18">CBS 506.95</strain>
    </source>
</reference>
<dbReference type="SUPFAM" id="SSF52743">
    <property type="entry name" value="Subtilisin-like"/>
    <property type="match status" value="1"/>
</dbReference>
<evidence type="ECO:0000256" key="12">
    <source>
        <dbReference type="ARBA" id="ARBA00023026"/>
    </source>
</evidence>
<evidence type="ECO:0000256" key="2">
    <source>
        <dbReference type="ARBA" id="ARBA00002451"/>
    </source>
</evidence>
<keyword evidence="8 16" id="KW-0732">Signal</keyword>
<keyword evidence="13" id="KW-0865">Zymogen</keyword>
<comment type="function">
    <text evidence="2">Secreted tripeptidyl-peptidase which degrades proteins at acidic pHs and is involved in virulence.</text>
</comment>
<evidence type="ECO:0000256" key="1">
    <source>
        <dbReference type="ARBA" id="ARBA00001910"/>
    </source>
</evidence>
<proteinExistence type="predicted"/>
<evidence type="ECO:0000256" key="9">
    <source>
        <dbReference type="ARBA" id="ARBA00022801"/>
    </source>
</evidence>
<name>A0A9P6E4C1_9AGAR</name>
<evidence type="ECO:0000256" key="15">
    <source>
        <dbReference type="PROSITE-ProRule" id="PRU01032"/>
    </source>
</evidence>
<evidence type="ECO:0000256" key="14">
    <source>
        <dbReference type="ARBA" id="ARBA00023180"/>
    </source>
</evidence>
<dbReference type="InterPro" id="IPR036852">
    <property type="entry name" value="Peptidase_S8/S53_dom_sf"/>
</dbReference>
<evidence type="ECO:0000313" key="19">
    <source>
        <dbReference type="Proteomes" id="UP000807306"/>
    </source>
</evidence>
<dbReference type="CDD" id="cd04056">
    <property type="entry name" value="Peptidases_S53"/>
    <property type="match status" value="1"/>
</dbReference>
<dbReference type="InterPro" id="IPR050819">
    <property type="entry name" value="Tripeptidyl-peptidase_I"/>
</dbReference>
<dbReference type="InterPro" id="IPR030400">
    <property type="entry name" value="Sedolisin_dom"/>
</dbReference>
<evidence type="ECO:0000256" key="10">
    <source>
        <dbReference type="ARBA" id="ARBA00022825"/>
    </source>
</evidence>
<dbReference type="EC" id="3.4.14.10" evidence="4"/>
<comment type="catalytic activity">
    <reaction evidence="1">
        <text>Release of an N-terminal tripeptide from a polypeptide.</text>
        <dbReference type="EC" id="3.4.14.10"/>
    </reaction>
</comment>
<dbReference type="EMBL" id="MU157950">
    <property type="protein sequence ID" value="KAF9522326.1"/>
    <property type="molecule type" value="Genomic_DNA"/>
</dbReference>
<feature type="domain" description="Peptidase S53" evidence="17">
    <location>
        <begin position="224"/>
        <end position="638"/>
    </location>
</feature>
<evidence type="ECO:0000313" key="18">
    <source>
        <dbReference type="EMBL" id="KAF9522326.1"/>
    </source>
</evidence>
<dbReference type="InterPro" id="IPR015366">
    <property type="entry name" value="S53_propep"/>
</dbReference>
<feature type="active site" description="Charge relay system" evidence="15">
    <location>
        <position position="554"/>
    </location>
</feature>
<evidence type="ECO:0000256" key="6">
    <source>
        <dbReference type="ARBA" id="ARBA00022670"/>
    </source>
</evidence>
<evidence type="ECO:0000256" key="5">
    <source>
        <dbReference type="ARBA" id="ARBA00022525"/>
    </source>
</evidence>
<dbReference type="OrthoDB" id="409122at2759"/>
<dbReference type="PANTHER" id="PTHR14218:SF19">
    <property type="entry name" value="SERINE PROTEASE AORO, PUTATIVE (AFU_ORTHOLOGUE AFUA_6G10250)-RELATED"/>
    <property type="match status" value="1"/>
</dbReference>
<dbReference type="Gene3D" id="3.40.50.200">
    <property type="entry name" value="Peptidase S8/S53 domain"/>
    <property type="match status" value="1"/>
</dbReference>
<dbReference type="Proteomes" id="UP000807306">
    <property type="component" value="Unassembled WGS sequence"/>
</dbReference>
<keyword evidence="7 15" id="KW-0479">Metal-binding</keyword>
<dbReference type="GO" id="GO:0005576">
    <property type="term" value="C:extracellular region"/>
    <property type="evidence" value="ECO:0007669"/>
    <property type="project" value="UniProtKB-SubCell"/>
</dbReference>
<evidence type="ECO:0000256" key="7">
    <source>
        <dbReference type="ARBA" id="ARBA00022723"/>
    </source>
</evidence>
<dbReference type="AlphaFoldDB" id="A0A9P6E4C1"/>
<gene>
    <name evidence="18" type="ORF">CPB83DRAFT_899726</name>
</gene>
<feature type="binding site" evidence="15">
    <location>
        <position position="597"/>
    </location>
    <ligand>
        <name>Ca(2+)</name>
        <dbReference type="ChEBI" id="CHEBI:29108"/>
    </ligand>
</feature>
<keyword evidence="12" id="KW-0843">Virulence</keyword>
<evidence type="ECO:0000256" key="4">
    <source>
        <dbReference type="ARBA" id="ARBA00012462"/>
    </source>
</evidence>
<dbReference type="CDD" id="cd11377">
    <property type="entry name" value="Pro-peptidase_S53"/>
    <property type="match status" value="1"/>
</dbReference>
<feature type="signal peptide" evidence="16">
    <location>
        <begin position="1"/>
        <end position="22"/>
    </location>
</feature>
<evidence type="ECO:0000259" key="17">
    <source>
        <dbReference type="PROSITE" id="PS51695"/>
    </source>
</evidence>
<dbReference type="SUPFAM" id="SSF54897">
    <property type="entry name" value="Protease propeptides/inhibitors"/>
    <property type="match status" value="1"/>
</dbReference>
<dbReference type="PANTHER" id="PTHR14218">
    <property type="entry name" value="PROTEASE S8 TRIPEPTIDYL PEPTIDASE I CLN2"/>
    <property type="match status" value="1"/>
</dbReference>
<dbReference type="GO" id="GO:0046872">
    <property type="term" value="F:metal ion binding"/>
    <property type="evidence" value="ECO:0007669"/>
    <property type="project" value="UniProtKB-UniRule"/>
</dbReference>
<feature type="active site" description="Charge relay system" evidence="15">
    <location>
        <position position="301"/>
    </location>
</feature>
<dbReference type="PROSITE" id="PS51695">
    <property type="entry name" value="SEDOLISIN"/>
    <property type="match status" value="1"/>
</dbReference>
<evidence type="ECO:0000256" key="3">
    <source>
        <dbReference type="ARBA" id="ARBA00004239"/>
    </source>
</evidence>
<comment type="caution">
    <text evidence="18">The sequence shown here is derived from an EMBL/GenBank/DDBJ whole genome shotgun (WGS) entry which is preliminary data.</text>
</comment>
<accession>A0A9P6E4C1</accession>
<evidence type="ECO:0000256" key="13">
    <source>
        <dbReference type="ARBA" id="ARBA00023145"/>
    </source>
</evidence>
<dbReference type="SMART" id="SM00944">
    <property type="entry name" value="Pro-kuma_activ"/>
    <property type="match status" value="1"/>
</dbReference>
<feature type="chain" id="PRO_5040248204" description="tripeptidyl-peptidase II" evidence="16">
    <location>
        <begin position="23"/>
        <end position="639"/>
    </location>
</feature>
<feature type="binding site" evidence="15">
    <location>
        <position position="618"/>
    </location>
    <ligand>
        <name>Ca(2+)</name>
        <dbReference type="ChEBI" id="CHEBI:29108"/>
    </ligand>
</feature>
<keyword evidence="19" id="KW-1185">Reference proteome</keyword>
<comment type="subcellular location">
    <subcellularLocation>
        <location evidence="3">Secreted</location>
        <location evidence="3">Extracellular space</location>
    </subcellularLocation>
</comment>
<keyword evidence="9 15" id="KW-0378">Hydrolase</keyword>
<dbReference type="Pfam" id="PF09286">
    <property type="entry name" value="Pro-kuma_activ"/>
    <property type="match status" value="1"/>
</dbReference>
<dbReference type="GO" id="GO:0008240">
    <property type="term" value="F:tripeptidyl-peptidase activity"/>
    <property type="evidence" value="ECO:0007669"/>
    <property type="project" value="UniProtKB-EC"/>
</dbReference>
<keyword evidence="5" id="KW-0964">Secreted</keyword>
<feature type="binding site" evidence="15">
    <location>
        <position position="616"/>
    </location>
    <ligand>
        <name>Ca(2+)</name>
        <dbReference type="ChEBI" id="CHEBI:29108"/>
    </ligand>
</feature>
<dbReference type="FunFam" id="3.40.50.200:FF:000015">
    <property type="entry name" value="Tripeptidyl peptidase A"/>
    <property type="match status" value="1"/>
</dbReference>
<keyword evidence="10 15" id="KW-0720">Serine protease</keyword>
<organism evidence="18 19">
    <name type="scientific">Crepidotus variabilis</name>
    <dbReference type="NCBI Taxonomy" id="179855"/>
    <lineage>
        <taxon>Eukaryota</taxon>
        <taxon>Fungi</taxon>
        <taxon>Dikarya</taxon>
        <taxon>Basidiomycota</taxon>
        <taxon>Agaricomycotina</taxon>
        <taxon>Agaricomycetes</taxon>
        <taxon>Agaricomycetidae</taxon>
        <taxon>Agaricales</taxon>
        <taxon>Agaricineae</taxon>
        <taxon>Crepidotaceae</taxon>
        <taxon>Crepidotus</taxon>
    </lineage>
</organism>
<dbReference type="Pfam" id="PF00082">
    <property type="entry name" value="Peptidase_S8"/>
    <property type="match status" value="1"/>
</dbReference>
<keyword evidence="14" id="KW-0325">Glycoprotein</keyword>
<keyword evidence="6 15" id="KW-0645">Protease</keyword>